<dbReference type="PANTHER" id="PTHR33509">
    <property type="entry name" value="LATE EMBRYOGENIS ABUNDANT PROTEIN 2-RELATED"/>
    <property type="match status" value="1"/>
</dbReference>
<evidence type="ECO:0008006" key="3">
    <source>
        <dbReference type="Google" id="ProtNLM"/>
    </source>
</evidence>
<evidence type="ECO:0000313" key="1">
    <source>
        <dbReference type="EMBL" id="MCL7041782.1"/>
    </source>
</evidence>
<name>A0AA41VI93_PAPNU</name>
<dbReference type="EMBL" id="JAJJMA010227318">
    <property type="protein sequence ID" value="MCL7041782.1"/>
    <property type="molecule type" value="Genomic_DNA"/>
</dbReference>
<dbReference type="Pfam" id="PF03242">
    <property type="entry name" value="LEA_3a"/>
    <property type="match status" value="1"/>
</dbReference>
<reference evidence="1" key="1">
    <citation type="submission" date="2022-03" db="EMBL/GenBank/DDBJ databases">
        <title>A functionally conserved STORR gene fusion in Papaver species that diverged 16.8 million years ago.</title>
        <authorList>
            <person name="Catania T."/>
        </authorList>
    </citation>
    <scope>NUCLEOTIDE SEQUENCE</scope>
    <source>
        <strain evidence="1">S-191538</strain>
    </source>
</reference>
<protein>
    <recommendedName>
        <fullName evidence="3">Late embryogenesis abundant protein</fullName>
    </recommendedName>
</protein>
<evidence type="ECO:0000313" key="2">
    <source>
        <dbReference type="Proteomes" id="UP001177140"/>
    </source>
</evidence>
<dbReference type="InterPro" id="IPR004926">
    <property type="entry name" value="LEA_3a"/>
</dbReference>
<dbReference type="Proteomes" id="UP001177140">
    <property type="component" value="Unassembled WGS sequence"/>
</dbReference>
<dbReference type="PANTHER" id="PTHR33509:SF21">
    <property type="entry name" value="OS02G0564600 PROTEIN"/>
    <property type="match status" value="1"/>
</dbReference>
<comment type="caution">
    <text evidence="1">The sequence shown here is derived from an EMBL/GenBank/DDBJ whole genome shotgun (WGS) entry which is preliminary data.</text>
</comment>
<dbReference type="AlphaFoldDB" id="A0AA41VI93"/>
<sequence length="99" mass="10819">MACSRLASALQKCLAPLITRSGIPASAAENVKASTTTVKKVLQETGKAGNKAAIEKESKEVFWMRDLKTGNWMPENHSNEADPADLRNMLLSKNKFSEL</sequence>
<keyword evidence="2" id="KW-1185">Reference proteome</keyword>
<organism evidence="1 2">
    <name type="scientific">Papaver nudicaule</name>
    <name type="common">Iceland poppy</name>
    <dbReference type="NCBI Taxonomy" id="74823"/>
    <lineage>
        <taxon>Eukaryota</taxon>
        <taxon>Viridiplantae</taxon>
        <taxon>Streptophyta</taxon>
        <taxon>Embryophyta</taxon>
        <taxon>Tracheophyta</taxon>
        <taxon>Spermatophyta</taxon>
        <taxon>Magnoliopsida</taxon>
        <taxon>Ranunculales</taxon>
        <taxon>Papaveraceae</taxon>
        <taxon>Papaveroideae</taxon>
        <taxon>Papaver</taxon>
    </lineage>
</organism>
<gene>
    <name evidence="1" type="ORF">MKW94_022836</name>
</gene>
<proteinExistence type="predicted"/>
<accession>A0AA41VI93</accession>